<evidence type="ECO:0000313" key="3">
    <source>
        <dbReference type="EMBL" id="CCW34968.1"/>
    </source>
</evidence>
<dbReference type="RefSeq" id="WP_016482513.1">
    <property type="nucleotide sequence ID" value="NC_021487.1"/>
</dbReference>
<dbReference type="eggNOG" id="COG3334">
    <property type="taxonomic scope" value="Bacteria"/>
</dbReference>
<feature type="compositionally biased region" description="Polar residues" evidence="1">
    <location>
        <begin position="180"/>
        <end position="197"/>
    </location>
</feature>
<gene>
    <name evidence="3" type="ORF">CCALI_01149</name>
</gene>
<proteinExistence type="predicted"/>
<protein>
    <submittedName>
        <fullName evidence="3">MgtE intracellular N domain</fullName>
    </submittedName>
</protein>
<feature type="domain" description="Magnesium transporter MgtE intracellular" evidence="2">
    <location>
        <begin position="120"/>
        <end position="173"/>
    </location>
</feature>
<dbReference type="SUPFAM" id="SSF158791">
    <property type="entry name" value="MgtE N-terminal domain-like"/>
    <property type="match status" value="1"/>
</dbReference>
<evidence type="ECO:0000256" key="1">
    <source>
        <dbReference type="SAM" id="MobiDB-lite"/>
    </source>
</evidence>
<dbReference type="Pfam" id="PF03448">
    <property type="entry name" value="MgtE_N"/>
    <property type="match status" value="1"/>
</dbReference>
<dbReference type="AlphaFoldDB" id="S0EYJ6"/>
<dbReference type="InterPro" id="IPR006668">
    <property type="entry name" value="Mg_transptr_MgtE_intracell_dom"/>
</dbReference>
<dbReference type="Proteomes" id="UP000014227">
    <property type="component" value="Chromosome I"/>
</dbReference>
<name>S0EYJ6_CHTCT</name>
<evidence type="ECO:0000313" key="4">
    <source>
        <dbReference type="Proteomes" id="UP000014227"/>
    </source>
</evidence>
<feature type="region of interest" description="Disordered" evidence="1">
    <location>
        <begin position="91"/>
        <end position="112"/>
    </location>
</feature>
<dbReference type="PATRIC" id="fig|1303518.3.peg.1169"/>
<dbReference type="InParanoid" id="S0EYJ6"/>
<reference evidence="4" key="1">
    <citation type="submission" date="2013-03" db="EMBL/GenBank/DDBJ databases">
        <title>Genome sequence of Chthonomonas calidirosea, the first sequenced genome from the Armatimonadetes phylum (formally candidate division OP10).</title>
        <authorList>
            <person name="Lee K.C.Y."/>
            <person name="Morgan X.C."/>
            <person name="Dunfield P.F."/>
            <person name="Tamas I."/>
            <person name="Houghton K.M."/>
            <person name="Vyssotski M."/>
            <person name="Ryan J.L.J."/>
            <person name="Lagutin K."/>
            <person name="McDonald I.R."/>
            <person name="Stott M.B."/>
        </authorList>
    </citation>
    <scope>NUCLEOTIDE SEQUENCE [LARGE SCALE GENOMIC DNA]</scope>
    <source>
        <strain evidence="4">DSM 23976 / ICMP 18418 / T49</strain>
    </source>
</reference>
<feature type="region of interest" description="Disordered" evidence="1">
    <location>
        <begin position="178"/>
        <end position="197"/>
    </location>
</feature>
<accession>S0EYJ6</accession>
<dbReference type="STRING" id="454171.CP488_00009"/>
<evidence type="ECO:0000259" key="2">
    <source>
        <dbReference type="Pfam" id="PF03448"/>
    </source>
</evidence>
<dbReference type="KEGG" id="ccz:CCALI_01149"/>
<dbReference type="EMBL" id="HF951689">
    <property type="protein sequence ID" value="CCW34968.1"/>
    <property type="molecule type" value="Genomic_DNA"/>
</dbReference>
<sequence length="197" mass="21262">MKKWWPILVLFSLLCLALGAAFGLAKIGVLPARKWAGEKGALGTVARLSGFRPLKKPVAKTVAAGPPLTAEQLAQQQRVLQAEQRAFEQERAAWEQQKQKAQQAPPATPLPSLDPAQMARLAEIYSKMDAPKVNQILDKLPESEVVLLLQQMDERKVASILEGMAPAKAARITGELAHTPLQSASNSGVNGLSSQNE</sequence>
<organism evidence="3 4">
    <name type="scientific">Chthonomonas calidirosea (strain DSM 23976 / ICMP 18418 / T49)</name>
    <dbReference type="NCBI Taxonomy" id="1303518"/>
    <lineage>
        <taxon>Bacteria</taxon>
        <taxon>Bacillati</taxon>
        <taxon>Armatimonadota</taxon>
        <taxon>Chthonomonadia</taxon>
        <taxon>Chthonomonadales</taxon>
        <taxon>Chthonomonadaceae</taxon>
        <taxon>Chthonomonas</taxon>
    </lineage>
</organism>
<dbReference type="OrthoDB" id="1724615at2"/>
<feature type="compositionally biased region" description="Low complexity" evidence="1">
    <location>
        <begin position="94"/>
        <end position="105"/>
    </location>
</feature>
<dbReference type="HOGENOM" id="CLU_1381981_0_0_0"/>
<keyword evidence="4" id="KW-1185">Reference proteome</keyword>